<dbReference type="EMBL" id="BGZK01004305">
    <property type="protein sequence ID" value="GBP08229.1"/>
    <property type="molecule type" value="Genomic_DNA"/>
</dbReference>
<dbReference type="Proteomes" id="UP000299102">
    <property type="component" value="Unassembled WGS sequence"/>
</dbReference>
<keyword evidence="2" id="KW-1185">Reference proteome</keyword>
<evidence type="ECO:0000313" key="2">
    <source>
        <dbReference type="Proteomes" id="UP000299102"/>
    </source>
</evidence>
<reference evidence="1 2" key="1">
    <citation type="journal article" date="2019" name="Commun. Biol.">
        <title>The bagworm genome reveals a unique fibroin gene that provides high tensile strength.</title>
        <authorList>
            <person name="Kono N."/>
            <person name="Nakamura H."/>
            <person name="Ohtoshi R."/>
            <person name="Tomita M."/>
            <person name="Numata K."/>
            <person name="Arakawa K."/>
        </authorList>
    </citation>
    <scope>NUCLEOTIDE SEQUENCE [LARGE SCALE GENOMIC DNA]</scope>
</reference>
<organism evidence="1 2">
    <name type="scientific">Eumeta variegata</name>
    <name type="common">Bagworm moth</name>
    <name type="synonym">Eumeta japonica</name>
    <dbReference type="NCBI Taxonomy" id="151549"/>
    <lineage>
        <taxon>Eukaryota</taxon>
        <taxon>Metazoa</taxon>
        <taxon>Ecdysozoa</taxon>
        <taxon>Arthropoda</taxon>
        <taxon>Hexapoda</taxon>
        <taxon>Insecta</taxon>
        <taxon>Pterygota</taxon>
        <taxon>Neoptera</taxon>
        <taxon>Endopterygota</taxon>
        <taxon>Lepidoptera</taxon>
        <taxon>Glossata</taxon>
        <taxon>Ditrysia</taxon>
        <taxon>Tineoidea</taxon>
        <taxon>Psychidae</taxon>
        <taxon>Oiketicinae</taxon>
        <taxon>Eumeta</taxon>
    </lineage>
</organism>
<evidence type="ECO:0000313" key="1">
    <source>
        <dbReference type="EMBL" id="GBP08229.1"/>
    </source>
</evidence>
<proteinExistence type="predicted"/>
<dbReference type="AlphaFoldDB" id="A0A4C1T197"/>
<protein>
    <submittedName>
        <fullName evidence="1">Uncharacterized protein</fullName>
    </submittedName>
</protein>
<accession>A0A4C1T197</accession>
<sequence length="127" mass="14811">MPLRIYKVTRRLRRRTFASDIECELPTETKFKTFKGGLFNLDVLKRKTNSARLADLDGADRWPAIVIRLPLQGCRRQQHVYYSDLQDLDALEEGGYYCLPVENLKSGAYLLHSVVIDIGRMYNQRLF</sequence>
<name>A0A4C1T197_EUMVA</name>
<gene>
    <name evidence="1" type="ORF">EVAR_73374_1</name>
</gene>
<comment type="caution">
    <text evidence="1">The sequence shown here is derived from an EMBL/GenBank/DDBJ whole genome shotgun (WGS) entry which is preliminary data.</text>
</comment>